<reference evidence="2 3" key="2">
    <citation type="submission" date="2020-02" db="EMBL/GenBank/DDBJ databases">
        <title>Candidatus Galacturonibacter soehngenii shows hetero-acetogenic catabolism of galacturonic acid but lacks a canonical carbon monoxide dehydrogenase/acetyl-CoA synthase complex.</title>
        <authorList>
            <person name="Diender M."/>
            <person name="Stouten G.R."/>
            <person name="Petersen J.F."/>
            <person name="Nielsen P.H."/>
            <person name="Dueholm M.S."/>
            <person name="Pronk J.T."/>
            <person name="Van Loosdrecht M.C.M."/>
        </authorList>
    </citation>
    <scope>NUCLEOTIDE SEQUENCE [LARGE SCALE GENOMIC DNA]</scope>
    <source>
        <strain evidence="2">GalUA</strain>
    </source>
</reference>
<sequence>MKQFRKIVVIVILAGLALGYYFYLSNRTGVSEADKVVNTTKIDKILDKDISSVTNTPKSAVKFYSEILECLYNESPSDEQITQLGTKARTVLDEELNNNNPTESYLIELNKDVLEYSKANRIIMSYTVDSTDNVQYYKQDNKEYAVVNATYTLRETDTFTKVNEEYILRKDEEGYWKILGWRVSSNGISDDKNDNE</sequence>
<organism evidence="2 3">
    <name type="scientific">Candidatus Galacturonatibacter soehngenii</name>
    <dbReference type="NCBI Taxonomy" id="2307010"/>
    <lineage>
        <taxon>Bacteria</taxon>
        <taxon>Bacillati</taxon>
        <taxon>Bacillota</taxon>
        <taxon>Clostridia</taxon>
        <taxon>Lachnospirales</taxon>
        <taxon>Lachnospiraceae</taxon>
        <taxon>Candidatus Galacturonatibacter</taxon>
    </lineage>
</organism>
<dbReference type="Pfam" id="PF20462">
    <property type="entry name" value="DUF6715"/>
    <property type="match status" value="1"/>
</dbReference>
<reference evidence="2 3" key="1">
    <citation type="submission" date="2019-09" db="EMBL/GenBank/DDBJ databases">
        <authorList>
            <person name="Valk L.C."/>
        </authorList>
    </citation>
    <scope>NUCLEOTIDE SEQUENCE [LARGE SCALE GENOMIC DNA]</scope>
    <source>
        <strain evidence="2">GalUA</strain>
    </source>
</reference>
<keyword evidence="1" id="KW-1133">Transmembrane helix</keyword>
<dbReference type="AlphaFoldDB" id="A0A7V7QP35"/>
<keyword evidence="3" id="KW-1185">Reference proteome</keyword>
<keyword evidence="1" id="KW-0812">Transmembrane</keyword>
<dbReference type="OrthoDB" id="9795825at2"/>
<dbReference type="InterPro" id="IPR046563">
    <property type="entry name" value="DUF6715"/>
</dbReference>
<keyword evidence="1" id="KW-0472">Membrane</keyword>
<dbReference type="EMBL" id="WAGX01000001">
    <property type="protein sequence ID" value="KAB1441269.1"/>
    <property type="molecule type" value="Genomic_DNA"/>
</dbReference>
<dbReference type="RefSeq" id="WP_151140491.1">
    <property type="nucleotide sequence ID" value="NZ_WAGX01000001.1"/>
</dbReference>
<dbReference type="Proteomes" id="UP000461768">
    <property type="component" value="Unassembled WGS sequence"/>
</dbReference>
<evidence type="ECO:0000313" key="3">
    <source>
        <dbReference type="Proteomes" id="UP000461768"/>
    </source>
</evidence>
<accession>A0A7V7QP35</accession>
<comment type="caution">
    <text evidence="2">The sequence shown here is derived from an EMBL/GenBank/DDBJ whole genome shotgun (WGS) entry which is preliminary data.</text>
</comment>
<gene>
    <name evidence="2" type="ORF">F7O84_00100</name>
</gene>
<feature type="transmembrane region" description="Helical" evidence="1">
    <location>
        <begin position="7"/>
        <end position="24"/>
    </location>
</feature>
<evidence type="ECO:0000313" key="2">
    <source>
        <dbReference type="EMBL" id="KAB1441269.1"/>
    </source>
</evidence>
<name>A0A7V7QP35_9FIRM</name>
<evidence type="ECO:0000256" key="1">
    <source>
        <dbReference type="SAM" id="Phobius"/>
    </source>
</evidence>
<protein>
    <submittedName>
        <fullName evidence="2">Uncharacterized protein</fullName>
    </submittedName>
</protein>
<proteinExistence type="predicted"/>